<comment type="caution">
    <text evidence="1">The sequence shown here is derived from an EMBL/GenBank/DDBJ whole genome shotgun (WGS) entry which is preliminary data.</text>
</comment>
<dbReference type="EMBL" id="JARIHO010000033">
    <property type="protein sequence ID" value="KAJ7334059.1"/>
    <property type="molecule type" value="Genomic_DNA"/>
</dbReference>
<gene>
    <name evidence="1" type="ORF">DFH08DRAFT_880021</name>
</gene>
<dbReference type="Proteomes" id="UP001218218">
    <property type="component" value="Unassembled WGS sequence"/>
</dbReference>
<organism evidence="1 2">
    <name type="scientific">Mycena albidolilacea</name>
    <dbReference type="NCBI Taxonomy" id="1033008"/>
    <lineage>
        <taxon>Eukaryota</taxon>
        <taxon>Fungi</taxon>
        <taxon>Dikarya</taxon>
        <taxon>Basidiomycota</taxon>
        <taxon>Agaricomycotina</taxon>
        <taxon>Agaricomycetes</taxon>
        <taxon>Agaricomycetidae</taxon>
        <taxon>Agaricales</taxon>
        <taxon>Marasmiineae</taxon>
        <taxon>Mycenaceae</taxon>
        <taxon>Mycena</taxon>
    </lineage>
</organism>
<accession>A0AAD6ZPY0</accession>
<keyword evidence="2" id="KW-1185">Reference proteome</keyword>
<evidence type="ECO:0000313" key="1">
    <source>
        <dbReference type="EMBL" id="KAJ7334059.1"/>
    </source>
</evidence>
<protein>
    <submittedName>
        <fullName evidence="1">Uncharacterized protein</fullName>
    </submittedName>
</protein>
<reference evidence="1" key="1">
    <citation type="submission" date="2023-03" db="EMBL/GenBank/DDBJ databases">
        <title>Massive genome expansion in bonnet fungi (Mycena s.s.) driven by repeated elements and novel gene families across ecological guilds.</title>
        <authorList>
            <consortium name="Lawrence Berkeley National Laboratory"/>
            <person name="Harder C.B."/>
            <person name="Miyauchi S."/>
            <person name="Viragh M."/>
            <person name="Kuo A."/>
            <person name="Thoen E."/>
            <person name="Andreopoulos B."/>
            <person name="Lu D."/>
            <person name="Skrede I."/>
            <person name="Drula E."/>
            <person name="Henrissat B."/>
            <person name="Morin E."/>
            <person name="Kohler A."/>
            <person name="Barry K."/>
            <person name="LaButti K."/>
            <person name="Morin E."/>
            <person name="Salamov A."/>
            <person name="Lipzen A."/>
            <person name="Mereny Z."/>
            <person name="Hegedus B."/>
            <person name="Baldrian P."/>
            <person name="Stursova M."/>
            <person name="Weitz H."/>
            <person name="Taylor A."/>
            <person name="Grigoriev I.V."/>
            <person name="Nagy L.G."/>
            <person name="Martin F."/>
            <person name="Kauserud H."/>
        </authorList>
    </citation>
    <scope>NUCLEOTIDE SEQUENCE</scope>
    <source>
        <strain evidence="1">CBHHK002</strain>
    </source>
</reference>
<name>A0AAD6ZPY0_9AGAR</name>
<dbReference type="AlphaFoldDB" id="A0AAD6ZPY0"/>
<proteinExistence type="predicted"/>
<evidence type="ECO:0000313" key="2">
    <source>
        <dbReference type="Proteomes" id="UP001218218"/>
    </source>
</evidence>
<sequence length="148" mass="16783">MATVTSGYVKTVNYAASNEKQGLRGYLNYFTNGVQDILLSSPLNPFHSFAKSTVLSILKNLKDGQLFIESLGETHEFGEPYTLRTAGPPTELKATIKVLDENFWTRVFLHTDFGFADSYMLNEIEVEGFDLNNAFRVCRFSFYFSVLH</sequence>